<evidence type="ECO:0000313" key="3">
    <source>
        <dbReference type="Proteomes" id="UP001597145"/>
    </source>
</evidence>
<dbReference type="RefSeq" id="WP_343972331.1">
    <property type="nucleotide sequence ID" value="NZ_BAAAJG010000003.1"/>
</dbReference>
<dbReference type="Pfam" id="PF19054">
    <property type="entry name" value="DUF5753"/>
    <property type="match status" value="1"/>
</dbReference>
<reference evidence="3" key="1">
    <citation type="journal article" date="2019" name="Int. J. Syst. Evol. Microbiol.">
        <title>The Global Catalogue of Microorganisms (GCM) 10K type strain sequencing project: providing services to taxonomists for standard genome sequencing and annotation.</title>
        <authorList>
            <consortium name="The Broad Institute Genomics Platform"/>
            <consortium name="The Broad Institute Genome Sequencing Center for Infectious Disease"/>
            <person name="Wu L."/>
            <person name="Ma J."/>
        </authorList>
    </citation>
    <scope>NUCLEOTIDE SEQUENCE [LARGE SCALE GENOMIC DNA]</scope>
    <source>
        <strain evidence="3">JCM 12165</strain>
    </source>
</reference>
<gene>
    <name evidence="2" type="ORF">ACFSCY_01545</name>
</gene>
<evidence type="ECO:0000313" key="2">
    <source>
        <dbReference type="EMBL" id="MFD1528119.1"/>
    </source>
</evidence>
<keyword evidence="3" id="KW-1185">Reference proteome</keyword>
<dbReference type="EMBL" id="JBHUCP010000001">
    <property type="protein sequence ID" value="MFD1528119.1"/>
    <property type="molecule type" value="Genomic_DNA"/>
</dbReference>
<dbReference type="Pfam" id="PF13560">
    <property type="entry name" value="HTH_31"/>
    <property type="match status" value="1"/>
</dbReference>
<sequence length="278" mass="30731">MGGSVIRRRQLARELRRLREAAGYSLEVAADRLEWSTSKLSRIENGLQGVDKHGVNGMLDLYDLGGDHAEYIHQLRREAMQRGWWRAFGLDDRGYVPLEAEASLAREYTLAYVPGLLQTADYARAVFATSVLARSSEKLKNELAARMYRQRRLTADEEPLELVAVLDESVLLRPVGGPDAMRAQLEHLLIAAELPTVTVHVLPFRIGAHLGMDGGFSILSFGHLGEPDLAYAEHAFGATQVEKEIEVGRATLTFDRLQSAALSPADSVKLVGEVLDRA</sequence>
<evidence type="ECO:0000259" key="1">
    <source>
        <dbReference type="PROSITE" id="PS50943"/>
    </source>
</evidence>
<dbReference type="Proteomes" id="UP001597145">
    <property type="component" value="Unassembled WGS sequence"/>
</dbReference>
<name>A0ABW4FDW6_9PSEU</name>
<accession>A0ABW4FDW6</accession>
<dbReference type="InterPro" id="IPR043917">
    <property type="entry name" value="DUF5753"/>
</dbReference>
<organism evidence="2 3">
    <name type="scientific">Pseudonocardia aurantiaca</name>
    <dbReference type="NCBI Taxonomy" id="75290"/>
    <lineage>
        <taxon>Bacteria</taxon>
        <taxon>Bacillati</taxon>
        <taxon>Actinomycetota</taxon>
        <taxon>Actinomycetes</taxon>
        <taxon>Pseudonocardiales</taxon>
        <taxon>Pseudonocardiaceae</taxon>
        <taxon>Pseudonocardia</taxon>
    </lineage>
</organism>
<dbReference type="Gene3D" id="1.10.260.40">
    <property type="entry name" value="lambda repressor-like DNA-binding domains"/>
    <property type="match status" value="1"/>
</dbReference>
<proteinExistence type="predicted"/>
<dbReference type="PROSITE" id="PS50943">
    <property type="entry name" value="HTH_CROC1"/>
    <property type="match status" value="1"/>
</dbReference>
<dbReference type="CDD" id="cd00093">
    <property type="entry name" value="HTH_XRE"/>
    <property type="match status" value="1"/>
</dbReference>
<dbReference type="SUPFAM" id="SSF47413">
    <property type="entry name" value="lambda repressor-like DNA-binding domains"/>
    <property type="match status" value="1"/>
</dbReference>
<dbReference type="SMART" id="SM00530">
    <property type="entry name" value="HTH_XRE"/>
    <property type="match status" value="1"/>
</dbReference>
<dbReference type="InterPro" id="IPR001387">
    <property type="entry name" value="Cro/C1-type_HTH"/>
</dbReference>
<dbReference type="InterPro" id="IPR010982">
    <property type="entry name" value="Lambda_DNA-bd_dom_sf"/>
</dbReference>
<protein>
    <submittedName>
        <fullName evidence="2">Helix-turn-helix domain-containing protein</fullName>
    </submittedName>
</protein>
<comment type="caution">
    <text evidence="2">The sequence shown here is derived from an EMBL/GenBank/DDBJ whole genome shotgun (WGS) entry which is preliminary data.</text>
</comment>
<feature type="domain" description="HTH cro/C1-type" evidence="1">
    <location>
        <begin position="15"/>
        <end position="46"/>
    </location>
</feature>